<dbReference type="EMBL" id="CACSHJ010000087">
    <property type="protein sequence ID" value="CAA0283320.1"/>
    <property type="molecule type" value="Genomic_DNA"/>
</dbReference>
<evidence type="ECO:0000313" key="1">
    <source>
        <dbReference type="EMBL" id="CAA0283320.1"/>
    </source>
</evidence>
<reference evidence="1 2" key="1">
    <citation type="submission" date="2019-12" db="EMBL/GenBank/DDBJ databases">
        <authorList>
            <person name="Jiao W.-B."/>
            <person name="Schneeberger K."/>
        </authorList>
    </citation>
    <scope>NUCLEOTIDE SEQUENCE [LARGE SCALE GENOMIC DNA]</scope>
    <source>
        <strain evidence="2">cv. C24</strain>
    </source>
</reference>
<protein>
    <submittedName>
        <fullName evidence="1">Uncharacterized protein</fullName>
    </submittedName>
</protein>
<organism evidence="1 2">
    <name type="scientific">Arabidopsis thaliana</name>
    <name type="common">Mouse-ear cress</name>
    <dbReference type="NCBI Taxonomy" id="3702"/>
    <lineage>
        <taxon>Eukaryota</taxon>
        <taxon>Viridiplantae</taxon>
        <taxon>Streptophyta</taxon>
        <taxon>Embryophyta</taxon>
        <taxon>Tracheophyta</taxon>
        <taxon>Spermatophyta</taxon>
        <taxon>Magnoliopsida</taxon>
        <taxon>eudicotyledons</taxon>
        <taxon>Gunneridae</taxon>
        <taxon>Pentapetalae</taxon>
        <taxon>rosids</taxon>
        <taxon>malvids</taxon>
        <taxon>Brassicales</taxon>
        <taxon>Brassicaceae</taxon>
        <taxon>Camelineae</taxon>
        <taxon>Arabidopsis</taxon>
    </lineage>
</organism>
<dbReference type="AlphaFoldDB" id="A0A5S9WKI6"/>
<gene>
    <name evidence="1" type="ORF">C24_LOCUS4006</name>
</gene>
<dbReference type="ExpressionAtlas" id="A0A5S9WKI6">
    <property type="expression patterns" value="baseline and differential"/>
</dbReference>
<sequence>MQKTERVIAISLTEESDFNCVLLCMFASFIRKLAAQSTIYNLWKQRNNVVHNQVSIPAPTIFKLIDREIRNIITARRKRKRYPNLMQIWLT</sequence>
<proteinExistence type="predicted"/>
<dbReference type="Proteomes" id="UP000434276">
    <property type="component" value="Unassembled WGS sequence"/>
</dbReference>
<evidence type="ECO:0000313" key="2">
    <source>
        <dbReference type="Proteomes" id="UP000434276"/>
    </source>
</evidence>
<dbReference type="OrthoDB" id="1110222at2759"/>
<name>A0A5S9WKI6_ARATH</name>
<accession>A0A5S9WKI6</accession>